<dbReference type="PANTHER" id="PTHR33389">
    <property type="entry name" value="FAMILY PROTEIN, PUTATIVE (DUF2921)-RELATED"/>
    <property type="match status" value="1"/>
</dbReference>
<comment type="catalytic activity">
    <reaction evidence="1">
        <text>S-ubiquitinyl-[E2 ubiquitin-conjugating enzyme]-L-cysteine + [acceptor protein]-L-lysine = [E2 ubiquitin-conjugating enzyme]-L-cysteine + N(6)-ubiquitinyl-[acceptor protein]-L-lysine.</text>
        <dbReference type="EC" id="2.3.2.27"/>
    </reaction>
</comment>
<dbReference type="Pfam" id="PF25333">
    <property type="entry name" value="DUF2921_N"/>
    <property type="match status" value="3"/>
</dbReference>
<protein>
    <recommendedName>
        <fullName evidence="4">RING-type E3 ubiquitin transferase</fullName>
        <ecNumber evidence="4">2.3.2.27</ecNumber>
    </recommendedName>
</protein>
<keyword evidence="12" id="KW-0732">Signal</keyword>
<evidence type="ECO:0000256" key="3">
    <source>
        <dbReference type="ARBA" id="ARBA00004906"/>
    </source>
</evidence>
<dbReference type="GO" id="GO:0061630">
    <property type="term" value="F:ubiquitin protein ligase activity"/>
    <property type="evidence" value="ECO:0007669"/>
    <property type="project" value="UniProtKB-EC"/>
</dbReference>
<feature type="chain" id="PRO_5039602463" description="RING-type E3 ubiquitin transferase" evidence="12">
    <location>
        <begin position="20"/>
        <end position="888"/>
    </location>
</feature>
<evidence type="ECO:0000256" key="11">
    <source>
        <dbReference type="SAM" id="Phobius"/>
    </source>
</evidence>
<evidence type="ECO:0000256" key="2">
    <source>
        <dbReference type="ARBA" id="ARBA00004127"/>
    </source>
</evidence>
<keyword evidence="6 11" id="KW-0812">Transmembrane</keyword>
<gene>
    <name evidence="15" type="ORF">MUK42_14671</name>
</gene>
<dbReference type="Pfam" id="PF11145">
    <property type="entry name" value="DUF2921"/>
    <property type="match status" value="1"/>
</dbReference>
<evidence type="ECO:0000313" key="15">
    <source>
        <dbReference type="EMBL" id="URE43471.1"/>
    </source>
</evidence>
<feature type="domain" description="DUF2921" evidence="14">
    <location>
        <begin position="23"/>
        <end position="195"/>
    </location>
</feature>
<dbReference type="OrthoDB" id="756308at2759"/>
<keyword evidence="8 11" id="KW-1133">Transmembrane helix</keyword>
<comment type="pathway">
    <text evidence="3">Protein modification; protein ubiquitination.</text>
</comment>
<dbReference type="GO" id="GO:0012505">
    <property type="term" value="C:endomembrane system"/>
    <property type="evidence" value="ECO:0007669"/>
    <property type="project" value="UniProtKB-SubCell"/>
</dbReference>
<sequence>MALIPLSLLLLACFSTSSSSSPYADHCSSVVPESEPTSLFVDSDSSFGISNGYFPGGGGLFLSPRASDSSSLPYFQFYAKYLHKTRSPDVLQVEGTLVLRDGHPTAFYGMTYHRRRPRRNVTSQEKATFDFSGFWSESTGKLCMVGHRILHKPSGDPLHPSAVLKLNYPKTSNISTSLVSGTVESLGPNHIDPISLVAYAQKEYYFTMIPRANHSCSSLPFQEESLSFGPTSVCSNLLQYMTGRTFQLGDGSGCTGSNCTTLSRSFGFSARFLSFDMIQCSENGWLRLYIGVSNSSYLSYGIPMVPKKSMVGEGYWDHVKNRLCLIACRILEGSSPASPSVGDCTIGLSLWFPTVVTLRRNDVVGDMWSNKKKGDTGYFSMVSFHRSGGRMVTTPGLRYNYTQMDSVSRSCKARSGSTQSSDERYPDGRSSFDMRFRIMVEEAGGRRGRGEANVFSIGDVLPGDYDFVMASETGSSAPAADWVEKKHSVWNVSYVISYYMYSASDEEDEQFDIAAEGIYDAGSGTLCMKGCRYPSLPTKNPTAIDCEILINIQFPPLNAKMGDRINGTISTTRSKQDPLYFDTLKLSSPHIYRAIATYAIRRMDVEIAMVMVSLSVSCICIGLQTFHAKKHRDALPSMSITMLGLLILGYVIPLVLNFEALFANRSQHGSLSLRSGGWLDVHEVIVRILSGLALFLSFRLLQMAWSARSLDENKGHRAAEWTTLKLCLPLYFAGALLTWLISSRHHHRLQRSEFSTQQHGSRWEDLVPYAGLVLDGFLLPQIVLNVCRNSKDKILTPFFYVGITIIRALPHLYDAYRSRSYGRRIDSSFVYASPDGDFYSLVWDVIVPCEGLLFAAAIYLQQRVGGDCLLPQRFRKRVAYDAVPVVAL</sequence>
<evidence type="ECO:0000256" key="12">
    <source>
        <dbReference type="SAM" id="SignalP"/>
    </source>
</evidence>
<evidence type="ECO:0000256" key="6">
    <source>
        <dbReference type="ARBA" id="ARBA00022692"/>
    </source>
</evidence>
<evidence type="ECO:0000256" key="1">
    <source>
        <dbReference type="ARBA" id="ARBA00000900"/>
    </source>
</evidence>
<feature type="transmembrane region" description="Helical" evidence="11">
    <location>
        <begin position="640"/>
        <end position="664"/>
    </location>
</feature>
<dbReference type="InterPro" id="IPR057425">
    <property type="entry name" value="DUF2921_N"/>
</dbReference>
<feature type="transmembrane region" description="Helical" evidence="11">
    <location>
        <begin position="722"/>
        <end position="741"/>
    </location>
</feature>
<feature type="transmembrane region" description="Helical" evidence="11">
    <location>
        <begin position="607"/>
        <end position="628"/>
    </location>
</feature>
<comment type="subcellular location">
    <subcellularLocation>
        <location evidence="2">Endomembrane system</location>
        <topology evidence="2">Multi-pass membrane protein</topology>
    </subcellularLocation>
</comment>
<dbReference type="EMBL" id="CP097511">
    <property type="protein sequence ID" value="URE43471.1"/>
    <property type="molecule type" value="Genomic_DNA"/>
</dbReference>
<evidence type="ECO:0000256" key="5">
    <source>
        <dbReference type="ARBA" id="ARBA00022679"/>
    </source>
</evidence>
<reference evidence="15" key="1">
    <citation type="submission" date="2022-05" db="EMBL/GenBank/DDBJ databases">
        <title>The Musa troglodytarum L. genome provides insights into the mechanism of non-climacteric behaviour and enrichment of carotenoids.</title>
        <authorList>
            <person name="Wang J."/>
        </authorList>
    </citation>
    <scope>NUCLEOTIDE SEQUENCE</scope>
    <source>
        <tissue evidence="15">Leaf</tissue>
    </source>
</reference>
<dbReference type="Proteomes" id="UP001055439">
    <property type="component" value="Chromosome 9"/>
</dbReference>
<feature type="compositionally biased region" description="Polar residues" evidence="10">
    <location>
        <begin position="410"/>
        <end position="420"/>
    </location>
</feature>
<feature type="domain" description="DUF2921" evidence="14">
    <location>
        <begin position="212"/>
        <end position="383"/>
    </location>
</feature>
<keyword evidence="9 11" id="KW-0472">Membrane</keyword>
<feature type="transmembrane region" description="Helical" evidence="11">
    <location>
        <begin position="684"/>
        <end position="701"/>
    </location>
</feature>
<keyword evidence="16" id="KW-1185">Reference proteome</keyword>
<feature type="region of interest" description="Disordered" evidence="10">
    <location>
        <begin position="410"/>
        <end position="429"/>
    </location>
</feature>
<organism evidence="15 16">
    <name type="scientific">Musa troglodytarum</name>
    <name type="common">fe'i banana</name>
    <dbReference type="NCBI Taxonomy" id="320322"/>
    <lineage>
        <taxon>Eukaryota</taxon>
        <taxon>Viridiplantae</taxon>
        <taxon>Streptophyta</taxon>
        <taxon>Embryophyta</taxon>
        <taxon>Tracheophyta</taxon>
        <taxon>Spermatophyta</taxon>
        <taxon>Magnoliopsida</taxon>
        <taxon>Liliopsida</taxon>
        <taxon>Zingiberales</taxon>
        <taxon>Musaceae</taxon>
        <taxon>Musa</taxon>
    </lineage>
</organism>
<dbReference type="InterPro" id="IPR021319">
    <property type="entry name" value="DUF2921"/>
</dbReference>
<evidence type="ECO:0000313" key="16">
    <source>
        <dbReference type="Proteomes" id="UP001055439"/>
    </source>
</evidence>
<evidence type="ECO:0000256" key="9">
    <source>
        <dbReference type="ARBA" id="ARBA00023136"/>
    </source>
</evidence>
<evidence type="ECO:0000256" key="7">
    <source>
        <dbReference type="ARBA" id="ARBA00022786"/>
    </source>
</evidence>
<feature type="domain" description="DUF2921" evidence="14">
    <location>
        <begin position="407"/>
        <end position="584"/>
    </location>
</feature>
<keyword evidence="5" id="KW-0808">Transferase</keyword>
<dbReference type="AlphaFoldDB" id="A0A9E7I143"/>
<evidence type="ECO:0000259" key="14">
    <source>
        <dbReference type="Pfam" id="PF25333"/>
    </source>
</evidence>
<dbReference type="PANTHER" id="PTHR33389:SF18">
    <property type="entry name" value="OS01G0677900 PROTEIN"/>
    <property type="match status" value="1"/>
</dbReference>
<keyword evidence="7" id="KW-0833">Ubl conjugation pathway</keyword>
<accession>A0A9E7I143</accession>
<feature type="signal peptide" evidence="12">
    <location>
        <begin position="1"/>
        <end position="19"/>
    </location>
</feature>
<evidence type="ECO:0000256" key="10">
    <source>
        <dbReference type="SAM" id="MobiDB-lite"/>
    </source>
</evidence>
<proteinExistence type="predicted"/>
<evidence type="ECO:0000256" key="4">
    <source>
        <dbReference type="ARBA" id="ARBA00012483"/>
    </source>
</evidence>
<dbReference type="EC" id="2.3.2.27" evidence="4"/>
<feature type="domain" description="SWEET-like" evidence="13">
    <location>
        <begin position="598"/>
        <end position="874"/>
    </location>
</feature>
<evidence type="ECO:0000256" key="8">
    <source>
        <dbReference type="ARBA" id="ARBA00022989"/>
    </source>
</evidence>
<evidence type="ECO:0000259" key="13">
    <source>
        <dbReference type="Pfam" id="PF11145"/>
    </source>
</evidence>
<name>A0A9E7I143_9LILI</name>